<protein>
    <submittedName>
        <fullName evidence="1">Uncharacterized protein</fullName>
    </submittedName>
</protein>
<dbReference type="InterPro" id="IPR025573">
    <property type="entry name" value="YwpF"/>
</dbReference>
<sequence>MKTFKVVSLQVVQNEELMDFDIVDGLIINKEDGKKTWLVETLLTKDHIEFFQEAQQKSEELEIQVVISHKENDPAAFMTSIRCIKELGGNISIMFEGKLKKQKNEYAELLLDDLIQKGMSGEELLRAFRDKMVEKPRIPASSKAGTS</sequence>
<comment type="caution">
    <text evidence="1">The sequence shown here is derived from an EMBL/GenBank/DDBJ whole genome shotgun (WGS) entry which is preliminary data.</text>
</comment>
<name>A0A0J5T2F7_9BACI</name>
<gene>
    <name evidence="1" type="ORF">AV649_09025</name>
</gene>
<accession>A0A0J5T2F7</accession>
<dbReference type="AlphaFoldDB" id="A0A0J5T2F7"/>
<dbReference type="EMBL" id="LQQY01000045">
    <property type="protein sequence ID" value="KZE43973.1"/>
    <property type="molecule type" value="Genomic_DNA"/>
</dbReference>
<dbReference type="PATRIC" id="fig|189381.10.peg.2339"/>
<evidence type="ECO:0000313" key="2">
    <source>
        <dbReference type="Proteomes" id="UP000076510"/>
    </source>
</evidence>
<dbReference type="RefSeq" id="WP_048004890.1">
    <property type="nucleotide sequence ID" value="NZ_CP047095.1"/>
</dbReference>
<proteinExistence type="predicted"/>
<reference evidence="2" key="1">
    <citation type="submission" date="2016-01" db="EMBL/GenBank/DDBJ databases">
        <title>Whole genome sequencing of Bhargavaea cecembensis T14.</title>
        <authorList>
            <person name="Hong K.W."/>
        </authorList>
    </citation>
    <scope>NUCLEOTIDE SEQUENCE [LARGE SCALE GENOMIC DNA]</scope>
    <source>
        <strain evidence="2">M19</strain>
    </source>
</reference>
<dbReference type="OrthoDB" id="2427395at2"/>
<organism evidence="1 2">
    <name type="scientific">Rossellomorea marisflavi</name>
    <dbReference type="NCBI Taxonomy" id="189381"/>
    <lineage>
        <taxon>Bacteria</taxon>
        <taxon>Bacillati</taxon>
        <taxon>Bacillota</taxon>
        <taxon>Bacilli</taxon>
        <taxon>Bacillales</taxon>
        <taxon>Bacillaceae</taxon>
        <taxon>Rossellomorea</taxon>
    </lineage>
</organism>
<dbReference type="Proteomes" id="UP000076510">
    <property type="component" value="Unassembled WGS sequence"/>
</dbReference>
<dbReference type="Pfam" id="PF14183">
    <property type="entry name" value="YwpF"/>
    <property type="match status" value="1"/>
</dbReference>
<evidence type="ECO:0000313" key="1">
    <source>
        <dbReference type="EMBL" id="KZE43973.1"/>
    </source>
</evidence>